<feature type="region of interest" description="Disordered" evidence="1">
    <location>
        <begin position="181"/>
        <end position="207"/>
    </location>
</feature>
<gene>
    <name evidence="3" type="ORF">CLUMA_CG019779</name>
</gene>
<keyword evidence="4" id="KW-1185">Reference proteome</keyword>
<keyword evidence="2" id="KW-0472">Membrane</keyword>
<organism evidence="3 4">
    <name type="scientific">Clunio marinus</name>
    <dbReference type="NCBI Taxonomy" id="568069"/>
    <lineage>
        <taxon>Eukaryota</taxon>
        <taxon>Metazoa</taxon>
        <taxon>Ecdysozoa</taxon>
        <taxon>Arthropoda</taxon>
        <taxon>Hexapoda</taxon>
        <taxon>Insecta</taxon>
        <taxon>Pterygota</taxon>
        <taxon>Neoptera</taxon>
        <taxon>Endopterygota</taxon>
        <taxon>Diptera</taxon>
        <taxon>Nematocera</taxon>
        <taxon>Chironomoidea</taxon>
        <taxon>Chironomidae</taxon>
        <taxon>Clunio</taxon>
    </lineage>
</organism>
<feature type="compositionally biased region" description="Pro residues" evidence="1">
    <location>
        <begin position="181"/>
        <end position="190"/>
    </location>
</feature>
<feature type="transmembrane region" description="Helical" evidence="2">
    <location>
        <begin position="7"/>
        <end position="32"/>
    </location>
</feature>
<protein>
    <submittedName>
        <fullName evidence="3">CLUMA_CG019779, isoform A</fullName>
    </submittedName>
</protein>
<dbReference type="AlphaFoldDB" id="A0A1J1J331"/>
<dbReference type="EMBL" id="CVRI01000067">
    <property type="protein sequence ID" value="CRL06837.1"/>
    <property type="molecule type" value="Genomic_DNA"/>
</dbReference>
<evidence type="ECO:0000256" key="1">
    <source>
        <dbReference type="SAM" id="MobiDB-lite"/>
    </source>
</evidence>
<evidence type="ECO:0000313" key="4">
    <source>
        <dbReference type="Proteomes" id="UP000183832"/>
    </source>
</evidence>
<name>A0A1J1J331_9DIPT</name>
<accession>A0A1J1J331</accession>
<feature type="transmembrane region" description="Helical" evidence="2">
    <location>
        <begin position="109"/>
        <end position="129"/>
    </location>
</feature>
<reference evidence="3 4" key="1">
    <citation type="submission" date="2015-04" db="EMBL/GenBank/DDBJ databases">
        <authorList>
            <person name="Syromyatnikov M.Y."/>
            <person name="Popov V.N."/>
        </authorList>
    </citation>
    <scope>NUCLEOTIDE SEQUENCE [LARGE SCALE GENOMIC DNA]</scope>
</reference>
<evidence type="ECO:0000313" key="3">
    <source>
        <dbReference type="EMBL" id="CRL06837.1"/>
    </source>
</evidence>
<proteinExistence type="predicted"/>
<feature type="transmembrane region" description="Helical" evidence="2">
    <location>
        <begin position="70"/>
        <end position="97"/>
    </location>
</feature>
<dbReference type="Proteomes" id="UP000183832">
    <property type="component" value="Unassembled WGS sequence"/>
</dbReference>
<sequence length="207" mass="23334">MNQLGLIIAWLSAISSCLGIIVCVILLFWIMFLLECKMQVNMENINVDEIYKLQEQSEKKDLVNFCDVSVGISVVVILLGLALCVGLAYISYLCITGIKMRDHSKVKPYMIYSAICAVISFLNLLSSIVGLHTLIQGLFGTLFSIYFFIVIYSIYERFRFEREQGYAVQYNTPGATQVPFQNPPQNPPQYQPQNAGQSYGYIPGDQV</sequence>
<keyword evidence="2" id="KW-1133">Transmembrane helix</keyword>
<keyword evidence="2" id="KW-0812">Transmembrane</keyword>
<evidence type="ECO:0000256" key="2">
    <source>
        <dbReference type="SAM" id="Phobius"/>
    </source>
</evidence>
<feature type="transmembrane region" description="Helical" evidence="2">
    <location>
        <begin position="135"/>
        <end position="155"/>
    </location>
</feature>